<dbReference type="GO" id="GO:0004888">
    <property type="term" value="F:transmembrane signaling receptor activity"/>
    <property type="evidence" value="ECO:0007669"/>
    <property type="project" value="TreeGrafter"/>
</dbReference>
<evidence type="ECO:0000313" key="7">
    <source>
        <dbReference type="EMBL" id="CAJ1080426.1"/>
    </source>
</evidence>
<dbReference type="GO" id="GO:0005886">
    <property type="term" value="C:plasma membrane"/>
    <property type="evidence" value="ECO:0007669"/>
    <property type="project" value="TreeGrafter"/>
</dbReference>
<keyword evidence="8" id="KW-1185">Reference proteome</keyword>
<dbReference type="Proteomes" id="UP001178508">
    <property type="component" value="Chromosome 19"/>
</dbReference>
<accession>A0AAV1H4M9</accession>
<reference evidence="7" key="1">
    <citation type="submission" date="2023-08" db="EMBL/GenBank/DDBJ databases">
        <authorList>
            <person name="Alioto T."/>
            <person name="Alioto T."/>
            <person name="Gomez Garrido J."/>
        </authorList>
    </citation>
    <scope>NUCLEOTIDE SEQUENCE</scope>
</reference>
<evidence type="ECO:0000256" key="4">
    <source>
        <dbReference type="SAM" id="Phobius"/>
    </source>
</evidence>
<protein>
    <submittedName>
        <fullName evidence="7">Uncharacterized protein LOC109977750 isoform X1</fullName>
    </submittedName>
</protein>
<comment type="subcellular location">
    <subcellularLocation>
        <location evidence="1">Membrane</location>
    </subcellularLocation>
</comment>
<feature type="signal peptide" evidence="5">
    <location>
        <begin position="1"/>
        <end position="19"/>
    </location>
</feature>
<name>A0AAV1H4M9_XYRNO</name>
<dbReference type="InterPro" id="IPR036179">
    <property type="entry name" value="Ig-like_dom_sf"/>
</dbReference>
<keyword evidence="2 4" id="KW-0812">Transmembrane</keyword>
<feature type="transmembrane region" description="Helical" evidence="4">
    <location>
        <begin position="263"/>
        <end position="285"/>
    </location>
</feature>
<feature type="domain" description="Immunoglobulin" evidence="6">
    <location>
        <begin position="128"/>
        <end position="214"/>
    </location>
</feature>
<evidence type="ECO:0000256" key="3">
    <source>
        <dbReference type="ARBA" id="ARBA00023136"/>
    </source>
</evidence>
<gene>
    <name evidence="7" type="ORF">XNOV1_A019903</name>
</gene>
<evidence type="ECO:0000256" key="5">
    <source>
        <dbReference type="SAM" id="SignalP"/>
    </source>
</evidence>
<dbReference type="AlphaFoldDB" id="A0AAV1H4M9"/>
<keyword evidence="3 4" id="KW-0472">Membrane</keyword>
<dbReference type="SUPFAM" id="SSF48726">
    <property type="entry name" value="Immunoglobulin"/>
    <property type="match status" value="1"/>
</dbReference>
<evidence type="ECO:0000256" key="2">
    <source>
        <dbReference type="ARBA" id="ARBA00022692"/>
    </source>
</evidence>
<dbReference type="Gene3D" id="2.60.40.10">
    <property type="entry name" value="Immunoglobulins"/>
    <property type="match status" value="2"/>
</dbReference>
<organism evidence="7 8">
    <name type="scientific">Xyrichtys novacula</name>
    <name type="common">Pearly razorfish</name>
    <name type="synonym">Hemipteronotus novacula</name>
    <dbReference type="NCBI Taxonomy" id="13765"/>
    <lineage>
        <taxon>Eukaryota</taxon>
        <taxon>Metazoa</taxon>
        <taxon>Chordata</taxon>
        <taxon>Craniata</taxon>
        <taxon>Vertebrata</taxon>
        <taxon>Euteleostomi</taxon>
        <taxon>Actinopterygii</taxon>
        <taxon>Neopterygii</taxon>
        <taxon>Teleostei</taxon>
        <taxon>Neoteleostei</taxon>
        <taxon>Acanthomorphata</taxon>
        <taxon>Eupercaria</taxon>
        <taxon>Labriformes</taxon>
        <taxon>Labridae</taxon>
        <taxon>Xyrichtys</taxon>
    </lineage>
</organism>
<dbReference type="SMART" id="SM00409">
    <property type="entry name" value="IG"/>
    <property type="match status" value="2"/>
</dbReference>
<evidence type="ECO:0000259" key="6">
    <source>
        <dbReference type="SMART" id="SM00409"/>
    </source>
</evidence>
<dbReference type="InterPro" id="IPR003599">
    <property type="entry name" value="Ig_sub"/>
</dbReference>
<feature type="domain" description="Immunoglobulin" evidence="6">
    <location>
        <begin position="23"/>
        <end position="119"/>
    </location>
</feature>
<sequence>MNAHLSALLIFTGLSGLQSLTTVSKVPVKIGGSITVPCLYESKYKNHVKYLCEGYYWNYCSYAVKTNQQKRPAEFSIFDDKQQGVFTVTIKSQKNLYYWCAVEIKNGNDTGVFFQLSVTKGPRLLDGPQKVSGFRGGNIIINFPYTSRGGVHWCRLGGSCVKEPSGSIAGADVTISAENPVGVKVTLSGLRTYSSGWYYFAKGDLKMPVHVTVKERPRATTQETTTTCLNISSSTLQPVTHTWTSAYEENTEAPGSFIHSLSLMIPLSLLLTVLLIVAITFWFIWRRHKETKARLSSATEAKEDLTYSTVIYKRGTFDMQGRAQEEDVLTVVVFEIFKCIKD</sequence>
<dbReference type="InterPro" id="IPR013783">
    <property type="entry name" value="Ig-like_fold"/>
</dbReference>
<keyword evidence="4" id="KW-1133">Transmembrane helix</keyword>
<feature type="chain" id="PRO_5043326125" evidence="5">
    <location>
        <begin position="20"/>
        <end position="342"/>
    </location>
</feature>
<proteinExistence type="predicted"/>
<dbReference type="EMBL" id="OY660882">
    <property type="protein sequence ID" value="CAJ1080426.1"/>
    <property type="molecule type" value="Genomic_DNA"/>
</dbReference>
<keyword evidence="5" id="KW-0732">Signal</keyword>
<evidence type="ECO:0000313" key="8">
    <source>
        <dbReference type="Proteomes" id="UP001178508"/>
    </source>
</evidence>
<dbReference type="PANTHER" id="PTHR11860">
    <property type="entry name" value="POLYMERIC-IMMUNOGLOBULIN RECEPTOR"/>
    <property type="match status" value="1"/>
</dbReference>
<dbReference type="InterPro" id="IPR050671">
    <property type="entry name" value="CD300_family_receptors"/>
</dbReference>
<evidence type="ECO:0000256" key="1">
    <source>
        <dbReference type="ARBA" id="ARBA00004370"/>
    </source>
</evidence>
<dbReference type="PANTHER" id="PTHR11860:SF118">
    <property type="entry name" value="CMRF35-LIKE MOLECULE 3-RELATED"/>
    <property type="match status" value="1"/>
</dbReference>